<dbReference type="PANTHER" id="PTHR32114:SF2">
    <property type="entry name" value="ABC TRANSPORTER ABCH.3"/>
    <property type="match status" value="1"/>
</dbReference>
<comment type="similarity">
    <text evidence="10">Belongs to the SMC family. RAD50 subfamily.</text>
</comment>
<dbReference type="GO" id="GO:0006302">
    <property type="term" value="P:double-strand break repair"/>
    <property type="evidence" value="ECO:0007669"/>
    <property type="project" value="UniProtKB-UniRule"/>
</dbReference>
<dbReference type="GO" id="GO:0008270">
    <property type="term" value="F:zinc ion binding"/>
    <property type="evidence" value="ECO:0007669"/>
    <property type="project" value="UniProtKB-UniRule"/>
</dbReference>
<dbReference type="NCBIfam" id="NF041035">
    <property type="entry name" value="Rad50_Halo"/>
    <property type="match status" value="1"/>
</dbReference>
<dbReference type="SUPFAM" id="SSF75712">
    <property type="entry name" value="Rad50 coiled-coil Zn hook"/>
    <property type="match status" value="1"/>
</dbReference>
<comment type="similarity">
    <text evidence="9">Belongs to the Sph1/Sph2 family.</text>
</comment>
<comment type="caution">
    <text evidence="14">The sequence shown here is derived from an EMBL/GenBank/DDBJ whole genome shotgun (WGS) entry which is preliminary data.</text>
</comment>
<dbReference type="AlphaFoldDB" id="A0ABD5V714"/>
<feature type="compositionally biased region" description="Acidic residues" evidence="12">
    <location>
        <begin position="375"/>
        <end position="387"/>
    </location>
</feature>
<reference evidence="14 15" key="1">
    <citation type="journal article" date="2019" name="Int. J. Syst. Evol. Microbiol.">
        <title>The Global Catalogue of Microorganisms (GCM) 10K type strain sequencing project: providing services to taxonomists for standard genome sequencing and annotation.</title>
        <authorList>
            <consortium name="The Broad Institute Genomics Platform"/>
            <consortium name="The Broad Institute Genome Sequencing Center for Infectious Disease"/>
            <person name="Wu L."/>
            <person name="Ma J."/>
        </authorList>
    </citation>
    <scope>NUCLEOTIDE SEQUENCE [LARGE SCALE GENOMIC DNA]</scope>
    <source>
        <strain evidence="14 15">GX26</strain>
    </source>
</reference>
<proteinExistence type="inferred from homology"/>
<dbReference type="InterPro" id="IPR038729">
    <property type="entry name" value="Rad50/SbcC_AAA"/>
</dbReference>
<dbReference type="GO" id="GO:0016887">
    <property type="term" value="F:ATP hydrolysis activity"/>
    <property type="evidence" value="ECO:0007669"/>
    <property type="project" value="UniProtKB-UniRule"/>
</dbReference>
<dbReference type="Pfam" id="PF13476">
    <property type="entry name" value="AAA_23"/>
    <property type="match status" value="1"/>
</dbReference>
<keyword evidence="7 10" id="KW-0175">Coiled coil</keyword>
<dbReference type="SUPFAM" id="SSF57997">
    <property type="entry name" value="Tropomyosin"/>
    <property type="match status" value="1"/>
</dbReference>
<keyword evidence="6 10" id="KW-0067">ATP-binding</keyword>
<dbReference type="Gene3D" id="1.10.287.1490">
    <property type="match status" value="1"/>
</dbReference>
<keyword evidence="3 10" id="KW-0227">DNA damage</keyword>
<feature type="region of interest" description="Disordered" evidence="12">
    <location>
        <begin position="532"/>
        <end position="594"/>
    </location>
</feature>
<evidence type="ECO:0000259" key="13">
    <source>
        <dbReference type="PROSITE" id="PS51131"/>
    </source>
</evidence>
<keyword evidence="1 10" id="KW-0479">Metal-binding</keyword>
<feature type="compositionally biased region" description="Basic and acidic residues" evidence="12">
    <location>
        <begin position="533"/>
        <end position="551"/>
    </location>
</feature>
<dbReference type="Gene3D" id="3.40.50.300">
    <property type="entry name" value="P-loop containing nucleotide triphosphate hydrolases"/>
    <property type="match status" value="2"/>
</dbReference>
<dbReference type="InterPro" id="IPR013134">
    <property type="entry name" value="Zn_hook_RAD50"/>
</dbReference>
<evidence type="ECO:0000256" key="11">
    <source>
        <dbReference type="PROSITE-ProRule" id="PRU00471"/>
    </source>
</evidence>
<feature type="binding site" evidence="10">
    <location>
        <position position="12"/>
    </location>
    <ligand>
        <name>ATP</name>
        <dbReference type="ChEBI" id="CHEBI:30616"/>
    </ligand>
</feature>
<feature type="domain" description="Zinc-hook" evidence="13">
    <location>
        <begin position="416"/>
        <end position="515"/>
    </location>
</feature>
<evidence type="ECO:0000256" key="12">
    <source>
        <dbReference type="SAM" id="MobiDB-lite"/>
    </source>
</evidence>
<evidence type="ECO:0000256" key="8">
    <source>
        <dbReference type="ARBA" id="ARBA00023204"/>
    </source>
</evidence>
<comment type="caution">
    <text evidence="10">Lacks conserved residue(s) required for the propagation of feature annotation.</text>
</comment>
<dbReference type="PANTHER" id="PTHR32114">
    <property type="entry name" value="ABC TRANSPORTER ABCH.3"/>
    <property type="match status" value="1"/>
</dbReference>
<evidence type="ECO:0000256" key="3">
    <source>
        <dbReference type="ARBA" id="ARBA00022763"/>
    </source>
</evidence>
<evidence type="ECO:0000313" key="15">
    <source>
        <dbReference type="Proteomes" id="UP001596395"/>
    </source>
</evidence>
<feature type="region of interest" description="Disordered" evidence="12">
    <location>
        <begin position="609"/>
        <end position="635"/>
    </location>
</feature>
<evidence type="ECO:0000256" key="5">
    <source>
        <dbReference type="ARBA" id="ARBA00022833"/>
    </source>
</evidence>
<dbReference type="InterPro" id="IPR027417">
    <property type="entry name" value="P-loop_NTPase"/>
</dbReference>
<keyword evidence="2 10" id="KW-0547">Nucleotide-binding</keyword>
<gene>
    <name evidence="10 14" type="primary">rad50</name>
    <name evidence="14" type="ORF">ACFQGB_00560</name>
</gene>
<evidence type="ECO:0000256" key="9">
    <source>
        <dbReference type="ARBA" id="ARBA00049666"/>
    </source>
</evidence>
<feature type="binding site" evidence="10">
    <location>
        <begin position="32"/>
        <end position="38"/>
    </location>
    <ligand>
        <name>ATP</name>
        <dbReference type="ChEBI" id="CHEBI:30616"/>
    </ligand>
</feature>
<evidence type="ECO:0000256" key="6">
    <source>
        <dbReference type="ARBA" id="ARBA00022840"/>
    </source>
</evidence>
<keyword evidence="8 10" id="KW-0234">DNA repair</keyword>
<organism evidence="14 15">
    <name type="scientific">Halorubellus litoreus</name>
    <dbReference type="NCBI Taxonomy" id="755308"/>
    <lineage>
        <taxon>Archaea</taxon>
        <taxon>Methanobacteriati</taxon>
        <taxon>Methanobacteriota</taxon>
        <taxon>Stenosarchaea group</taxon>
        <taxon>Halobacteria</taxon>
        <taxon>Halobacteriales</taxon>
        <taxon>Halorubellaceae</taxon>
        <taxon>Halorubellus</taxon>
    </lineage>
</organism>
<dbReference type="RefSeq" id="WP_336348375.1">
    <property type="nucleotide sequence ID" value="NZ_JAZAQL010000001.1"/>
</dbReference>
<evidence type="ECO:0000256" key="10">
    <source>
        <dbReference type="HAMAP-Rule" id="MF_00449"/>
    </source>
</evidence>
<protein>
    <recommendedName>
        <fullName evidence="10">DNA double-strand break repair Rad50 ATPase</fullName>
    </recommendedName>
</protein>
<feature type="region of interest" description="Disordered" evidence="12">
    <location>
        <begin position="354"/>
        <end position="396"/>
    </location>
</feature>
<feature type="compositionally biased region" description="Basic and acidic residues" evidence="12">
    <location>
        <begin position="558"/>
        <end position="594"/>
    </location>
</feature>
<dbReference type="EMBL" id="JBHSXN010000001">
    <property type="protein sequence ID" value="MFC6951340.1"/>
    <property type="molecule type" value="Genomic_DNA"/>
</dbReference>
<accession>A0ABD5V714</accession>
<feature type="binding site" evidence="10 11">
    <location>
        <position position="463"/>
    </location>
    <ligand>
        <name>Zn(2+)</name>
        <dbReference type="ChEBI" id="CHEBI:29105"/>
    </ligand>
</feature>
<dbReference type="GO" id="GO:0005524">
    <property type="term" value="F:ATP binding"/>
    <property type="evidence" value="ECO:0007669"/>
    <property type="project" value="UniProtKB-UniRule"/>
</dbReference>
<dbReference type="PROSITE" id="PS51131">
    <property type="entry name" value="ZN_HOOK"/>
    <property type="match status" value="1"/>
</dbReference>
<sequence length="901" mass="101463">MRFQRVALENFKCYADADLSLEPGVTVVHGVNGSGKSSLLEACFFALYGSAAIDGTRESVIRTGEDETVVELWFRHAGAEYHLERSLKDYGDRVSHDCLLEGPDDETWEGATAVDGAIADLLRMDADAFVNCAYVQQGEVNKLIHATPSERQDMLDDLLQLGKLEEYRERASDARLAVRDVLRDAEQTYENRKSDVEEKEAKGLHDRLNALESKRNETTAEIERLEEQVETAKGTRDDAQAVLDEHEEKREELEAIEDDVEELQAKISETERERDDLKERIAERREAADEHETAVSEHLEASSLDAAAVRNGDGTVDVDAVDDAVAALEDEVDALQERINELSVDIGSKTDEADRLAERAEELEAEADTKREEAESLADDVETAENELADREAKVEDLEDDIAEERAAFENAPVEFGDAESLVAEREAERDDLREERDAVRAEVESLRDRIEEGERLLEEGKCPECGQSVDGSPHVDSLDEDRERLDAKKAELDALDDDLESVADRIEAAEALREREREVASLEDNLENLRQLLDEKRSSVADKRERRESLLEEADERESAAAEKREAAAEARDDADDLRSDLGEANGEKTQAKARIETLEALREASDALADAREDVERLREERASLAESNEERREWLAEKRERKQELEAAVDESVVEEARAEKDRAERYIEKAASELESLREERDQLQNDIGGVRGEIEELESLREKRDAARERVDALESLYDETQDLQEMYGELRAELRRQNVETLERMLNETFDLVYQNDSYSHIELSGDYELTVYQKDGETLDPDQLSGGERALFNLSLRCAIYRLLAEGVEGAAPMPPLILDEPTVFLDSGHVTQLLTLVETMRVDYGVEQILVVSHDEELVGAADELVHVRKDSTTNRSTVEIGETPTADLLADD</sequence>
<dbReference type="InterPro" id="IPR022982">
    <property type="entry name" value="Rad50_ATPase_archaeal"/>
</dbReference>
<evidence type="ECO:0000256" key="4">
    <source>
        <dbReference type="ARBA" id="ARBA00022801"/>
    </source>
</evidence>
<dbReference type="HAMAP" id="MF_00449">
    <property type="entry name" value="RAD50"/>
    <property type="match status" value="1"/>
</dbReference>
<dbReference type="InterPro" id="IPR053480">
    <property type="entry name" value="DSB_repair_ATPase"/>
</dbReference>
<dbReference type="Proteomes" id="UP001596395">
    <property type="component" value="Unassembled WGS sequence"/>
</dbReference>
<comment type="function">
    <text evidence="10">Part of the Rad50/Mre11 complex, which is involved in the early steps of DNA double-strand break (DSB) repair. Rad50 controls the balance between DNA end bridging and DNA resection via ATP-dependent structural rearrangements of the Rad50/Mre11 complex.</text>
</comment>
<keyword evidence="4 10" id="KW-0378">Hydrolase</keyword>
<keyword evidence="5 10" id="KW-0862">Zinc</keyword>
<feature type="coiled-coil region" evidence="10">
    <location>
        <begin position="164"/>
        <end position="294"/>
    </location>
</feature>
<name>A0ABD5V714_9EURY</name>
<feature type="compositionally biased region" description="Basic and acidic residues" evidence="12">
    <location>
        <begin position="354"/>
        <end position="374"/>
    </location>
</feature>
<evidence type="ECO:0000256" key="1">
    <source>
        <dbReference type="ARBA" id="ARBA00022723"/>
    </source>
</evidence>
<evidence type="ECO:0000256" key="2">
    <source>
        <dbReference type="ARBA" id="ARBA00022741"/>
    </source>
</evidence>
<feature type="binding site" evidence="10 11">
    <location>
        <position position="466"/>
    </location>
    <ligand>
        <name>Zn(2+)</name>
        <dbReference type="ChEBI" id="CHEBI:29105"/>
    </ligand>
</feature>
<comment type="domain">
    <text evidence="10">The two conserved Cys that bind zinc constitute the zinc-hook, which separates the large intramolecular coiled coil regions. The 2 Cys residues coordinate one molecule of zinc with the help of the 2 Cys residues of the zinc-hook of another Rad50 molecule, thereby forming a V-shaped homodimer.</text>
</comment>
<comment type="subunit">
    <text evidence="10">Homodimer. Forms a heterotetramer composed of two Mre11 subunits and two Rad50 subunits.</text>
</comment>
<dbReference type="SUPFAM" id="SSF52540">
    <property type="entry name" value="P-loop containing nucleoside triphosphate hydrolases"/>
    <property type="match status" value="1"/>
</dbReference>
<dbReference type="NCBIfam" id="NF002572">
    <property type="entry name" value="PRK02224.1"/>
    <property type="match status" value="1"/>
</dbReference>
<evidence type="ECO:0000313" key="14">
    <source>
        <dbReference type="EMBL" id="MFC6951340.1"/>
    </source>
</evidence>
<comment type="cofactor">
    <cofactor evidence="10">
        <name>Zn(2+)</name>
        <dbReference type="ChEBI" id="CHEBI:29105"/>
    </cofactor>
    <text evidence="10">Binds 1 zinc ion per homodimer.</text>
</comment>
<feature type="region of interest" description="Disordered" evidence="12">
    <location>
        <begin position="463"/>
        <end position="483"/>
    </location>
</feature>
<feature type="binding site" evidence="10">
    <location>
        <position position="137"/>
    </location>
    <ligand>
        <name>ATP</name>
        <dbReference type="ChEBI" id="CHEBI:30616"/>
    </ligand>
</feature>
<evidence type="ECO:0000256" key="7">
    <source>
        <dbReference type="ARBA" id="ARBA00023054"/>
    </source>
</evidence>
<keyword evidence="15" id="KW-1185">Reference proteome</keyword>